<evidence type="ECO:0000256" key="3">
    <source>
        <dbReference type="ARBA" id="ARBA00022490"/>
    </source>
</evidence>
<gene>
    <name evidence="8" type="ORF">CHLNCDRAFT_141354</name>
</gene>
<comment type="subcellular location">
    <subcellularLocation>
        <location evidence="2">Cytoplasm</location>
    </subcellularLocation>
    <subcellularLocation>
        <location evidence="1">Nucleus</location>
    </subcellularLocation>
</comment>
<protein>
    <submittedName>
        <fullName evidence="8">Uncharacterized protein</fullName>
    </submittedName>
</protein>
<dbReference type="InterPro" id="IPR032368">
    <property type="entry name" value="RPN13_DEUBAD"/>
</dbReference>
<dbReference type="PROSITE" id="PS51916">
    <property type="entry name" value="DEUBAD"/>
    <property type="match status" value="1"/>
</dbReference>
<dbReference type="Pfam" id="PF16550">
    <property type="entry name" value="RPN13_C"/>
    <property type="match status" value="1"/>
</dbReference>
<dbReference type="Proteomes" id="UP000008141">
    <property type="component" value="Unassembled WGS sequence"/>
</dbReference>
<dbReference type="RefSeq" id="XP_005843292.1">
    <property type="nucleotide sequence ID" value="XM_005843230.1"/>
</dbReference>
<dbReference type="PANTHER" id="PTHR12225:SF0">
    <property type="entry name" value="PROTEASOMAL UBIQUITIN RECEPTOR ADRM1"/>
    <property type="match status" value="1"/>
</dbReference>
<keyword evidence="4" id="KW-0647">Proteasome</keyword>
<dbReference type="InterPro" id="IPR044868">
    <property type="entry name" value="Rpn13/ADRM1_Pru"/>
</dbReference>
<dbReference type="GO" id="GO:0008541">
    <property type="term" value="C:proteasome regulatory particle, lid subcomplex"/>
    <property type="evidence" value="ECO:0007669"/>
    <property type="project" value="TreeGrafter"/>
</dbReference>
<evidence type="ECO:0000256" key="2">
    <source>
        <dbReference type="ARBA" id="ARBA00004496"/>
    </source>
</evidence>
<evidence type="ECO:0000256" key="5">
    <source>
        <dbReference type="ARBA" id="ARBA00023242"/>
    </source>
</evidence>
<dbReference type="EMBL" id="GL433867">
    <property type="protein sequence ID" value="EFN51190.1"/>
    <property type="molecule type" value="Genomic_DNA"/>
</dbReference>
<feature type="domain" description="Pru" evidence="7">
    <location>
        <begin position="1"/>
        <end position="125"/>
    </location>
</feature>
<evidence type="ECO:0000256" key="1">
    <source>
        <dbReference type="ARBA" id="ARBA00004123"/>
    </source>
</evidence>
<sequence>METIVELRAGCMVLADGRLAPDPRKGLIRITQARWEAGLQDEAGLTHFCWLERDASGAAVGEPEQDIVVIPGESTFGKIARPGSRVFELRFPEEKHRNLFFWAQEAAAESDEDYVAAVNLALNQGEGEEEQGGAQGMEGVEAGAAAASPAAAAAGAVASGAAGGGGVTGIGAADLAAVLGSLLAGGAGQGASGQAGRRLAADPGPSLSDVLRPELLAPLLRSPDMVQRLAPFLPEEHRSADAISELVSTPQFRHQLDLFSHALMTGQLDASQFGLPPGGYGVLEFLAGIQRQADNQAGAAANAGAAGDADGRQQ</sequence>
<dbReference type="GeneID" id="17350590"/>
<dbReference type="OrthoDB" id="340431at2759"/>
<proteinExistence type="predicted"/>
<dbReference type="InterPro" id="IPR044867">
    <property type="entry name" value="DEUBAD_dom"/>
</dbReference>
<name>E1ZSP9_CHLVA</name>
<dbReference type="PROSITE" id="PS51917">
    <property type="entry name" value="PRU"/>
    <property type="match status" value="1"/>
</dbReference>
<keyword evidence="3" id="KW-0963">Cytoplasm</keyword>
<dbReference type="GO" id="GO:0005737">
    <property type="term" value="C:cytoplasm"/>
    <property type="evidence" value="ECO:0007669"/>
    <property type="project" value="UniProtKB-SubCell"/>
</dbReference>
<dbReference type="PANTHER" id="PTHR12225">
    <property type="entry name" value="ADHESION REGULATING MOLECULE 1 110 KDA CELL MEMBRANE GLYCOPROTEIN"/>
    <property type="match status" value="1"/>
</dbReference>
<dbReference type="KEGG" id="cvr:CHLNCDRAFT_141354"/>
<dbReference type="GO" id="GO:0070628">
    <property type="term" value="F:proteasome binding"/>
    <property type="evidence" value="ECO:0007669"/>
    <property type="project" value="TreeGrafter"/>
</dbReference>
<evidence type="ECO:0000259" key="6">
    <source>
        <dbReference type="PROSITE" id="PS51916"/>
    </source>
</evidence>
<accession>E1ZSP9</accession>
<dbReference type="Gene3D" id="1.10.2020.20">
    <property type="match status" value="1"/>
</dbReference>
<dbReference type="InterPro" id="IPR038108">
    <property type="entry name" value="RPN13_DEUBAD_sf"/>
</dbReference>
<dbReference type="OMA" id="SNQRHFF"/>
<keyword evidence="5" id="KW-0539">Nucleus</keyword>
<dbReference type="Gene3D" id="2.30.29.70">
    <property type="entry name" value="Proteasomal ubiquitin receptor Rpn13/ADRM1"/>
    <property type="match status" value="1"/>
</dbReference>
<dbReference type="GO" id="GO:0061133">
    <property type="term" value="F:endopeptidase activator activity"/>
    <property type="evidence" value="ECO:0007669"/>
    <property type="project" value="TreeGrafter"/>
</dbReference>
<dbReference type="eggNOG" id="KOG3037">
    <property type="taxonomic scope" value="Eukaryota"/>
</dbReference>
<dbReference type="InterPro" id="IPR038633">
    <property type="entry name" value="Rpn13/ADRM1_Pru_sf"/>
</dbReference>
<dbReference type="GO" id="GO:0005634">
    <property type="term" value="C:nucleus"/>
    <property type="evidence" value="ECO:0007669"/>
    <property type="project" value="UniProtKB-SubCell"/>
</dbReference>
<dbReference type="InterPro" id="IPR006773">
    <property type="entry name" value="Rpn13/ADRM1"/>
</dbReference>
<organism evidence="9">
    <name type="scientific">Chlorella variabilis</name>
    <name type="common">Green alga</name>
    <dbReference type="NCBI Taxonomy" id="554065"/>
    <lineage>
        <taxon>Eukaryota</taxon>
        <taxon>Viridiplantae</taxon>
        <taxon>Chlorophyta</taxon>
        <taxon>core chlorophytes</taxon>
        <taxon>Trebouxiophyceae</taxon>
        <taxon>Chlorellales</taxon>
        <taxon>Chlorellaceae</taxon>
        <taxon>Chlorella clade</taxon>
        <taxon>Chlorella</taxon>
    </lineage>
</organism>
<reference evidence="8 9" key="1">
    <citation type="journal article" date="2010" name="Plant Cell">
        <title>The Chlorella variabilis NC64A genome reveals adaptation to photosymbiosis, coevolution with viruses, and cryptic sex.</title>
        <authorList>
            <person name="Blanc G."/>
            <person name="Duncan G."/>
            <person name="Agarkova I."/>
            <person name="Borodovsky M."/>
            <person name="Gurnon J."/>
            <person name="Kuo A."/>
            <person name="Lindquist E."/>
            <person name="Lucas S."/>
            <person name="Pangilinan J."/>
            <person name="Polle J."/>
            <person name="Salamov A."/>
            <person name="Terry A."/>
            <person name="Yamada T."/>
            <person name="Dunigan D.D."/>
            <person name="Grigoriev I.V."/>
            <person name="Claverie J.M."/>
            <person name="Van Etten J.L."/>
        </authorList>
    </citation>
    <scope>NUCLEOTIDE SEQUENCE [LARGE SCALE GENOMIC DNA]</scope>
    <source>
        <strain evidence="8 9">NC64A</strain>
    </source>
</reference>
<evidence type="ECO:0000313" key="8">
    <source>
        <dbReference type="EMBL" id="EFN51190.1"/>
    </source>
</evidence>
<feature type="domain" description="DEUBAD" evidence="6">
    <location>
        <begin position="198"/>
        <end position="299"/>
    </location>
</feature>
<evidence type="ECO:0000256" key="4">
    <source>
        <dbReference type="ARBA" id="ARBA00022942"/>
    </source>
</evidence>
<dbReference type="STRING" id="554065.E1ZSP9"/>
<dbReference type="Pfam" id="PF04683">
    <property type="entry name" value="Rpn13_ADRM1_Pru"/>
    <property type="match status" value="1"/>
</dbReference>
<evidence type="ECO:0000259" key="7">
    <source>
        <dbReference type="PROSITE" id="PS51917"/>
    </source>
</evidence>
<dbReference type="AlphaFoldDB" id="E1ZSP9"/>
<keyword evidence="9" id="KW-1185">Reference proteome</keyword>
<evidence type="ECO:0000313" key="9">
    <source>
        <dbReference type="Proteomes" id="UP000008141"/>
    </source>
</evidence>
<dbReference type="InParanoid" id="E1ZSP9"/>
<dbReference type="FunCoup" id="E1ZSP9">
    <property type="interactions" value="1800"/>
</dbReference>